<feature type="non-terminal residue" evidence="2">
    <location>
        <position position="1"/>
    </location>
</feature>
<evidence type="ECO:0000313" key="2">
    <source>
        <dbReference type="EMBL" id="KAK7463956.1"/>
    </source>
</evidence>
<feature type="region of interest" description="Disordered" evidence="1">
    <location>
        <begin position="976"/>
        <end position="1196"/>
    </location>
</feature>
<protein>
    <submittedName>
        <fullName evidence="2">Uncharacterized protein</fullName>
    </submittedName>
</protein>
<feature type="region of interest" description="Disordered" evidence="1">
    <location>
        <begin position="1253"/>
        <end position="1293"/>
    </location>
</feature>
<feature type="compositionally biased region" description="Polar residues" evidence="1">
    <location>
        <begin position="815"/>
        <end position="824"/>
    </location>
</feature>
<evidence type="ECO:0000256" key="1">
    <source>
        <dbReference type="SAM" id="MobiDB-lite"/>
    </source>
</evidence>
<dbReference type="EMBL" id="JACVVK020000595">
    <property type="protein sequence ID" value="KAK7463956.1"/>
    <property type="molecule type" value="Genomic_DNA"/>
</dbReference>
<feature type="compositionally biased region" description="Polar residues" evidence="1">
    <location>
        <begin position="1395"/>
        <end position="1410"/>
    </location>
</feature>
<feature type="region of interest" description="Disordered" evidence="1">
    <location>
        <begin position="814"/>
        <end position="833"/>
    </location>
</feature>
<feature type="compositionally biased region" description="Low complexity" evidence="1">
    <location>
        <begin position="1370"/>
        <end position="1389"/>
    </location>
</feature>
<proteinExistence type="predicted"/>
<feature type="region of interest" description="Disordered" evidence="1">
    <location>
        <begin position="318"/>
        <end position="341"/>
    </location>
</feature>
<gene>
    <name evidence="2" type="ORF">BaRGS_00038038</name>
</gene>
<dbReference type="PANTHER" id="PTHR45615">
    <property type="entry name" value="MYOSIN HEAVY CHAIN, NON-MUSCLE"/>
    <property type="match status" value="1"/>
</dbReference>
<evidence type="ECO:0000313" key="3">
    <source>
        <dbReference type="Proteomes" id="UP001519460"/>
    </source>
</evidence>
<dbReference type="PANTHER" id="PTHR45615:SF40">
    <property type="entry name" value="MYOSIN HEAVY CHAIN, NON-MUSCLE"/>
    <property type="match status" value="1"/>
</dbReference>
<accession>A0ABD0J742</accession>
<name>A0ABD0J742_9CAEN</name>
<keyword evidence="3" id="KW-1185">Reference proteome</keyword>
<sequence length="1572" mass="176764">PGEQEESQRLLPQIVFSAPSLQHVFVSRKKTPFIWACFHGRPLRHRVFGLLVTIPGASEVEDLSVGDQVNGDLGTMHSGLVDYDFLAGRGSPRTPVKAVHDLSIMFPDNDSGFGSYKSKSRLLSSDDFTPSPSRLSRSRSLSRLNGLTTQEMADVLEKPARSLQSALEDSESRRTVLMHKLKEAQATLELQNDRLSKIENSAKDNNAMVEDLKFKEREYRKKIAQLQAAEEEKQALQVENIRLREEMQDRIESLDFQLKTLKNQHQSTEDDNNRRMCLLDQTSQALTLLEEENTKLQMDRDKLKEEITLMKEAFQLSKSRYDSVESENKSNRSEAEKLREENLSLNKRVHEMAGQMMELRNLLQAVKDDNERLSTSWRNASEDKHRASRQVEGYQDTLADLKSRLAAATADKDRLFQERLDLNQKVQQLILEKEQLLKSQMVLEEQVTEQQTALERSKSSTYRRDDERKHLLDELAAVKRVSEDLSTELASVKAFYERALEQLSLAENGKKLQEQQLELAEHERKRLQSEVDRLSQILDGRHKDDRQERQHLEDTILKMRSEMKDLKYDKEQLSNKNHELETKLQRANEEIRSGMGRKFEDLESWKTTCDRLTASVTRKETELQNLSDKCHSLETQLARAEEELRQNRETSELASDTREELDRLRDENRRLLQEKAENEQMLQLLETQRDVLTKSTESGLNKMQDVEQLSGKVDQMRNENEVLRERILELEKASSELIYKSQGLEELESKMEELREANKQLRDINEVMANKLQMVEQENLRVKHAMGDASSKEELKRLREENKRLLGETTKLRQENSQYVSQTSKETEAAGKELQKIRKERDALQKQVQLINGQLNLLEGSKRRSDDTAQRSQEELTQLRAQLETSRKECAEAKRVATQELPEERSKKPAQIQESLEDVGAELQQMRGELHKLMGEIENKERTIEQLEVELRSARDTADSREHTVSDLKKLVADLEQQNSSLKSSMEHKQTDSSGDERPAFVVKTGEKSLKEELEEAVRSKHNRYGDSKPRSLVRSKSLIPVKLGEGYHARLTVTKDDPQKEARGKNVETRLEMESAGEGETKSGLLAPPNPPRPSASAASTPRFGTLSPTPPETPLVSSAKASFTYEEHTKPKLQLGKQDASASPPEEDKGDTDFPPLTPPSPEDARQKLSFSRPPPPSAVKHRRLPQVRTSGSHLAKAVMIRQAFTKQVEGIIASEAKDEPTDQNSEQTPPSATEEAASFSLLLKLSSSTEGEVKGADTQVSKRFSRKDFAGKPGRHLAVSSSGDAEKREKLSVGAAKVTFQREKREEMVPATRVSLEAKTDSKLMSFDELLGGEGNAMSAMFSSVGDNHSSRVKSSSGTPSSHERSQSSSVKPSASPSQAAAPAKSRLLGNEASSASAGKPSTSITRLSVPKEQSGKGDGKVKSKSASVRDFLTAFSSKEKDDNHAESDSNQTLTDSSKLHRSSTFSGMKSVEKSQGSAKSSLGVSRSWTWHSLLNESDTTGSEGNKTNTGDPMNTGDDEGPRSYAIFDPDTTDPWSMLLDEPSSDKAKMSSTLPTASAAESPAPKRAE</sequence>
<feature type="region of interest" description="Disordered" evidence="1">
    <location>
        <begin position="1341"/>
        <end position="1572"/>
    </location>
</feature>
<reference evidence="2 3" key="1">
    <citation type="journal article" date="2023" name="Sci. Data">
        <title>Genome assembly of the Korean intertidal mud-creeper Batillaria attramentaria.</title>
        <authorList>
            <person name="Patra A.K."/>
            <person name="Ho P.T."/>
            <person name="Jun S."/>
            <person name="Lee S.J."/>
            <person name="Kim Y."/>
            <person name="Won Y.J."/>
        </authorList>
    </citation>
    <scope>NUCLEOTIDE SEQUENCE [LARGE SCALE GENOMIC DNA]</scope>
    <source>
        <strain evidence="2">Wonlab-2016</strain>
    </source>
</reference>
<comment type="caution">
    <text evidence="2">The sequence shown here is derived from an EMBL/GenBank/DDBJ whole genome shotgun (WGS) entry which is preliminary data.</text>
</comment>
<dbReference type="Proteomes" id="UP001519460">
    <property type="component" value="Unassembled WGS sequence"/>
</dbReference>
<feature type="non-terminal residue" evidence="2">
    <location>
        <position position="1572"/>
    </location>
</feature>
<feature type="compositionally biased region" description="Polar residues" evidence="1">
    <location>
        <begin position="1225"/>
        <end position="1234"/>
    </location>
</feature>
<feature type="compositionally biased region" description="Basic and acidic residues" evidence="1">
    <location>
        <begin position="985"/>
        <end position="1030"/>
    </location>
</feature>
<feature type="compositionally biased region" description="Polar residues" evidence="1">
    <location>
        <begin position="1344"/>
        <end position="1364"/>
    </location>
</feature>
<feature type="compositionally biased region" description="Polar residues" evidence="1">
    <location>
        <begin position="1452"/>
        <end position="1516"/>
    </location>
</feature>
<feature type="region of interest" description="Disordered" evidence="1">
    <location>
        <begin position="1214"/>
        <end position="1239"/>
    </location>
</feature>
<feature type="compositionally biased region" description="Basic and acidic residues" evidence="1">
    <location>
        <begin position="1441"/>
        <end position="1451"/>
    </location>
</feature>
<feature type="compositionally biased region" description="Basic and acidic residues" evidence="1">
    <location>
        <begin position="319"/>
        <end position="341"/>
    </location>
</feature>
<organism evidence="2 3">
    <name type="scientific">Batillaria attramentaria</name>
    <dbReference type="NCBI Taxonomy" id="370345"/>
    <lineage>
        <taxon>Eukaryota</taxon>
        <taxon>Metazoa</taxon>
        <taxon>Spiralia</taxon>
        <taxon>Lophotrochozoa</taxon>
        <taxon>Mollusca</taxon>
        <taxon>Gastropoda</taxon>
        <taxon>Caenogastropoda</taxon>
        <taxon>Sorbeoconcha</taxon>
        <taxon>Cerithioidea</taxon>
        <taxon>Batillariidae</taxon>
        <taxon>Batillaria</taxon>
    </lineage>
</organism>
<feature type="compositionally biased region" description="Basic and acidic residues" evidence="1">
    <location>
        <begin position="1046"/>
        <end position="1074"/>
    </location>
</feature>